<sequence length="291" mass="32396">MLVCQVRAGARMSAGRDGRSAKEAAVVKSRQMEAVRSIGRVWFSLGDQEGFVHPAGAWSSIVKMDGRSLDGVIENDSATARGWVRRRRAAEHVHLGTYWQDQAVPSHPSFPHSIWRVFVDDLLESNSIRLLRRDVDVLAGALVTCREVGSRSRRRELELPPFAQWRERKATRDYTAEMARMGALGSLEDGLVFLWAMERVYLDAWSHVKSLLPNATSGAGPALPAIKQLAENWTCPEFVQFVDALGSLVNRLSISPGSPAYVRAEEIWARVVELEEAFWPVGGEEMVVLSV</sequence>
<reference evidence="1" key="1">
    <citation type="submission" date="2022-08" db="EMBL/GenBank/DDBJ databases">
        <title>Genome Sequence of Pycnoporus sanguineus.</title>
        <authorList>
            <person name="Buettner E."/>
        </authorList>
    </citation>
    <scope>NUCLEOTIDE SEQUENCE</scope>
    <source>
        <strain evidence="1">CG-C14</strain>
    </source>
</reference>
<proteinExistence type="predicted"/>
<organism evidence="1 2">
    <name type="scientific">Trametes sanguinea</name>
    <dbReference type="NCBI Taxonomy" id="158606"/>
    <lineage>
        <taxon>Eukaryota</taxon>
        <taxon>Fungi</taxon>
        <taxon>Dikarya</taxon>
        <taxon>Basidiomycota</taxon>
        <taxon>Agaricomycotina</taxon>
        <taxon>Agaricomycetes</taxon>
        <taxon>Polyporales</taxon>
        <taxon>Polyporaceae</taxon>
        <taxon>Trametes</taxon>
    </lineage>
</organism>
<protein>
    <submittedName>
        <fullName evidence="1">Uncharacterized protein</fullName>
    </submittedName>
</protein>
<dbReference type="EMBL" id="JANSHE010002644">
    <property type="protein sequence ID" value="KAJ2990339.1"/>
    <property type="molecule type" value="Genomic_DNA"/>
</dbReference>
<comment type="caution">
    <text evidence="1">The sequence shown here is derived from an EMBL/GenBank/DDBJ whole genome shotgun (WGS) entry which is preliminary data.</text>
</comment>
<gene>
    <name evidence="1" type="ORF">NUW54_g8498</name>
</gene>
<evidence type="ECO:0000313" key="2">
    <source>
        <dbReference type="Proteomes" id="UP001144978"/>
    </source>
</evidence>
<evidence type="ECO:0000313" key="1">
    <source>
        <dbReference type="EMBL" id="KAJ2990339.1"/>
    </source>
</evidence>
<accession>A0ACC1PEJ4</accession>
<dbReference type="Proteomes" id="UP001144978">
    <property type="component" value="Unassembled WGS sequence"/>
</dbReference>
<keyword evidence="2" id="KW-1185">Reference proteome</keyword>
<name>A0ACC1PEJ4_9APHY</name>